<name>A0ABP1QIG7_9HEXA</name>
<keyword evidence="1" id="KW-0812">Transmembrane</keyword>
<dbReference type="PANTHER" id="PTHR31650:SF1">
    <property type="entry name" value="WAX ESTER SYNTHASE_DIACYLGLYCEROL ACYLTRANSFERASE 4-RELATED"/>
    <property type="match status" value="1"/>
</dbReference>
<sequence>MSCLYSVIWLPLRFILLLLFSPIMTVVYWALVIVVGVPSQLFRKLVSFFARQLDGDLGNLVESTGGLLGRDFADLAISPSQTITVILKIKGKCDIQTLRNHILHTWVCKREGANGPLEYPELRQYITSRLGYLIFKWDREFDIANHVNLYDSGMTVVNDEKLQDIWENVSKRPFKSKRSPWEFFLIPNYYESQTQGKIFEKIPEEERHCVWILRLHHSMCDGFSIYRLLISLTDQGLPLWGRETACEVQKNFKFLMNFKALLSGPTSLAKVFLQGFDYLHDLHYSHNRLLRKYSIVTSSLDVQLVKNASKLHNISFHAVLIGALSGGIRKYLLENNLSIPHQPIRLGMPISHPNHTTKLRNEWLSAMINLPVRKKTAKLRVLAMKEILKELKRSSLIPVLTQSMAFISGFPFPAVRFLTKKSGTSVMYSEMRAPNVPLTFFEKRMTLTDLMYSFGLGTEDLGIGFNSISYNGKIKLILTLDQGIFNTKEKGELLMSYILSDLEDLQH</sequence>
<evidence type="ECO:0000313" key="4">
    <source>
        <dbReference type="Proteomes" id="UP001642540"/>
    </source>
</evidence>
<reference evidence="3 4" key="1">
    <citation type="submission" date="2024-08" db="EMBL/GenBank/DDBJ databases">
        <authorList>
            <person name="Cucini C."/>
            <person name="Frati F."/>
        </authorList>
    </citation>
    <scope>NUCLEOTIDE SEQUENCE [LARGE SCALE GENOMIC DNA]</scope>
</reference>
<keyword evidence="1" id="KW-0472">Membrane</keyword>
<keyword evidence="4" id="KW-1185">Reference proteome</keyword>
<feature type="domain" description="O-acyltransferase WSD1 C-terminal" evidence="2">
    <location>
        <begin position="366"/>
        <end position="488"/>
    </location>
</feature>
<dbReference type="Proteomes" id="UP001642540">
    <property type="component" value="Unassembled WGS sequence"/>
</dbReference>
<dbReference type="InterPro" id="IPR009721">
    <property type="entry name" value="O-acyltransferase_WSD1_C"/>
</dbReference>
<comment type="caution">
    <text evidence="3">The sequence shown here is derived from an EMBL/GenBank/DDBJ whole genome shotgun (WGS) entry which is preliminary data.</text>
</comment>
<dbReference type="Pfam" id="PF06974">
    <property type="entry name" value="WS_DGAT_C"/>
    <property type="match status" value="1"/>
</dbReference>
<dbReference type="InterPro" id="IPR045034">
    <property type="entry name" value="O-acyltransferase_WSD1-like"/>
</dbReference>
<dbReference type="EMBL" id="CAXLJM020000035">
    <property type="protein sequence ID" value="CAL8104220.1"/>
    <property type="molecule type" value="Genomic_DNA"/>
</dbReference>
<proteinExistence type="predicted"/>
<accession>A0ABP1QIG7</accession>
<evidence type="ECO:0000259" key="2">
    <source>
        <dbReference type="Pfam" id="PF06974"/>
    </source>
</evidence>
<feature type="transmembrane region" description="Helical" evidence="1">
    <location>
        <begin position="14"/>
        <end position="37"/>
    </location>
</feature>
<organism evidence="3 4">
    <name type="scientific">Orchesella dallaii</name>
    <dbReference type="NCBI Taxonomy" id="48710"/>
    <lineage>
        <taxon>Eukaryota</taxon>
        <taxon>Metazoa</taxon>
        <taxon>Ecdysozoa</taxon>
        <taxon>Arthropoda</taxon>
        <taxon>Hexapoda</taxon>
        <taxon>Collembola</taxon>
        <taxon>Entomobryomorpha</taxon>
        <taxon>Entomobryoidea</taxon>
        <taxon>Orchesellidae</taxon>
        <taxon>Orchesellinae</taxon>
        <taxon>Orchesella</taxon>
    </lineage>
</organism>
<evidence type="ECO:0000256" key="1">
    <source>
        <dbReference type="SAM" id="Phobius"/>
    </source>
</evidence>
<protein>
    <recommendedName>
        <fullName evidence="2">O-acyltransferase WSD1 C-terminal domain-containing protein</fullName>
    </recommendedName>
</protein>
<gene>
    <name evidence="3" type="ORF">ODALV1_LOCUS11688</name>
</gene>
<keyword evidence="1" id="KW-1133">Transmembrane helix</keyword>
<evidence type="ECO:0000313" key="3">
    <source>
        <dbReference type="EMBL" id="CAL8104220.1"/>
    </source>
</evidence>
<dbReference type="PANTHER" id="PTHR31650">
    <property type="entry name" value="O-ACYLTRANSFERASE (WSD1-LIKE) FAMILY PROTEIN"/>
    <property type="match status" value="1"/>
</dbReference>